<dbReference type="OrthoDB" id="252722at2759"/>
<dbReference type="InterPro" id="IPR044185">
    <property type="entry name" value="CYP26-2-like"/>
</dbReference>
<evidence type="ECO:0000259" key="1">
    <source>
        <dbReference type="PROSITE" id="PS50072"/>
    </source>
</evidence>
<dbReference type="Proteomes" id="UP000585474">
    <property type="component" value="Unassembled WGS sequence"/>
</dbReference>
<dbReference type="Gene3D" id="2.40.100.10">
    <property type="entry name" value="Cyclophilin-like"/>
    <property type="match status" value="1"/>
</dbReference>
<dbReference type="InterPro" id="IPR029000">
    <property type="entry name" value="Cyclophilin-like_dom_sf"/>
</dbReference>
<dbReference type="SUPFAM" id="SSF50891">
    <property type="entry name" value="Cyclophilin-like"/>
    <property type="match status" value="1"/>
</dbReference>
<dbReference type="EMBL" id="BJWL01000358">
    <property type="protein sequence ID" value="GFS40721.1"/>
    <property type="molecule type" value="Genomic_DNA"/>
</dbReference>
<proteinExistence type="predicted"/>
<dbReference type="GO" id="GO:0009507">
    <property type="term" value="C:chloroplast"/>
    <property type="evidence" value="ECO:0007669"/>
    <property type="project" value="TreeGrafter"/>
</dbReference>
<name>A0A7J0DR40_9ERIC</name>
<evidence type="ECO:0000313" key="2">
    <source>
        <dbReference type="EMBL" id="GFS40721.1"/>
    </source>
</evidence>
<dbReference type="Pfam" id="PF00160">
    <property type="entry name" value="Pro_isomerase"/>
    <property type="match status" value="1"/>
</dbReference>
<dbReference type="PANTHER" id="PTHR47724">
    <property type="entry name" value="PEPTIDYL-PROLYL CIS-TRANS ISOMERASE CYP26-2, CHLOROPLASTIC"/>
    <property type="match status" value="1"/>
</dbReference>
<gene>
    <name evidence="2" type="ORF">Acr_00g0070090</name>
</gene>
<evidence type="ECO:0000313" key="3">
    <source>
        <dbReference type="Proteomes" id="UP000585474"/>
    </source>
</evidence>
<dbReference type="AlphaFoldDB" id="A0A7J0DR40"/>
<dbReference type="InterPro" id="IPR002130">
    <property type="entry name" value="Cyclophilin-type_PPIase_dom"/>
</dbReference>
<feature type="domain" description="PPIase cyclophilin-type" evidence="1">
    <location>
        <begin position="9"/>
        <end position="110"/>
    </location>
</feature>
<dbReference type="GO" id="GO:0003755">
    <property type="term" value="F:peptidyl-prolyl cis-trans isomerase activity"/>
    <property type="evidence" value="ECO:0007669"/>
    <property type="project" value="InterPro"/>
</dbReference>
<dbReference type="PANTHER" id="PTHR47724:SF1">
    <property type="entry name" value="PEPTIDYL-PROLYL CIS-TRANS ISOMERASE CYP26-2, CHLOROPLASTIC"/>
    <property type="match status" value="1"/>
</dbReference>
<organism evidence="2 3">
    <name type="scientific">Actinidia rufa</name>
    <dbReference type="NCBI Taxonomy" id="165716"/>
    <lineage>
        <taxon>Eukaryota</taxon>
        <taxon>Viridiplantae</taxon>
        <taxon>Streptophyta</taxon>
        <taxon>Embryophyta</taxon>
        <taxon>Tracheophyta</taxon>
        <taxon>Spermatophyta</taxon>
        <taxon>Magnoliopsida</taxon>
        <taxon>eudicotyledons</taxon>
        <taxon>Gunneridae</taxon>
        <taxon>Pentapetalae</taxon>
        <taxon>asterids</taxon>
        <taxon>Ericales</taxon>
        <taxon>Actinidiaceae</taxon>
        <taxon>Actinidia</taxon>
    </lineage>
</organism>
<protein>
    <recommendedName>
        <fullName evidence="1">PPIase cyclophilin-type domain-containing protein</fullName>
    </recommendedName>
</protein>
<reference evidence="3" key="1">
    <citation type="submission" date="2019-07" db="EMBL/GenBank/DDBJ databases">
        <title>De Novo Assembly of kiwifruit Actinidia rufa.</title>
        <authorList>
            <person name="Sugita-Konishi S."/>
            <person name="Sato K."/>
            <person name="Mori E."/>
            <person name="Abe Y."/>
            <person name="Kisaki G."/>
            <person name="Hamano K."/>
            <person name="Suezawa K."/>
            <person name="Otani M."/>
            <person name="Fukuda T."/>
            <person name="Manabe T."/>
            <person name="Gomi K."/>
            <person name="Tabuchi M."/>
            <person name="Akimitsu K."/>
            <person name="Kataoka I."/>
        </authorList>
    </citation>
    <scope>NUCLEOTIDE SEQUENCE [LARGE SCALE GENOMIC DNA]</scope>
    <source>
        <strain evidence="3">cv. Fuchu</strain>
    </source>
</reference>
<dbReference type="PROSITE" id="PS50072">
    <property type="entry name" value="CSA_PPIASE_2"/>
    <property type="match status" value="1"/>
</dbReference>
<sequence length="112" mass="12389">MLRWQRKIGSSLAVEKLQDEWERLVAKGGKLEIDKEEVGKDPNGTAFTIATRDSPELDMLALVVGRVLEGTEVVQRIGQVAKLIGDKRTLVAARGFNRPYLKVVVSNCGLLE</sequence>
<comment type="caution">
    <text evidence="2">The sequence shown here is derived from an EMBL/GenBank/DDBJ whole genome shotgun (WGS) entry which is preliminary data.</text>
</comment>
<keyword evidence="3" id="KW-1185">Reference proteome</keyword>
<accession>A0A7J0DR40</accession>